<evidence type="ECO:0000256" key="1">
    <source>
        <dbReference type="SAM" id="Phobius"/>
    </source>
</evidence>
<keyword evidence="1" id="KW-1133">Transmembrane helix</keyword>
<evidence type="ECO:0000313" key="3">
    <source>
        <dbReference type="Proteomes" id="UP001304071"/>
    </source>
</evidence>
<keyword evidence="3" id="KW-1185">Reference proteome</keyword>
<dbReference type="RefSeq" id="WP_261894331.1">
    <property type="nucleotide sequence ID" value="NZ_AP024895.1"/>
</dbReference>
<reference evidence="2 3" key="1">
    <citation type="submission" date="2023-11" db="EMBL/GenBank/DDBJ databases">
        <title>Plant-associative lifestyle of Vibrio porteresiae and its evolutionary dynamics.</title>
        <authorList>
            <person name="Rameshkumar N."/>
            <person name="Kirti K."/>
        </authorList>
    </citation>
    <scope>NUCLEOTIDE SEQUENCE [LARGE SCALE GENOMIC DNA]</scope>
    <source>
        <strain evidence="2 3">MSSRF30</strain>
    </source>
</reference>
<organism evidence="2 3">
    <name type="scientific">Vibrio porteresiae DSM 19223</name>
    <dbReference type="NCBI Taxonomy" id="1123496"/>
    <lineage>
        <taxon>Bacteria</taxon>
        <taxon>Pseudomonadati</taxon>
        <taxon>Pseudomonadota</taxon>
        <taxon>Gammaproteobacteria</taxon>
        <taxon>Vibrionales</taxon>
        <taxon>Vibrionaceae</taxon>
        <taxon>Vibrio</taxon>
    </lineage>
</organism>
<keyword evidence="1" id="KW-0472">Membrane</keyword>
<sequence>MKKIILIIFAIVLTILEYSLLDKMLSKDLIKIEFSINREGKPAGKGFSDVSVGYLKYLRNEYRKSIDKVNMGCGYFNVNLLVRDYTNMIYLEAYCTLDNIDESSVISLLAKPMENILENSNNIMGEVVIHDISFIKKPKDSKMFELKILFLSIFFTILVFICFSSLCINKL</sequence>
<name>A0ABZ0QCR6_9VIBR</name>
<evidence type="ECO:0000313" key="2">
    <source>
        <dbReference type="EMBL" id="WPC74247.1"/>
    </source>
</evidence>
<dbReference type="Proteomes" id="UP001304071">
    <property type="component" value="Chromosome 1"/>
</dbReference>
<dbReference type="EMBL" id="CP138203">
    <property type="protein sequence ID" value="WPC74247.1"/>
    <property type="molecule type" value="Genomic_DNA"/>
</dbReference>
<keyword evidence="1" id="KW-0812">Transmembrane</keyword>
<protein>
    <submittedName>
        <fullName evidence="2">Uncharacterized protein</fullName>
    </submittedName>
</protein>
<gene>
    <name evidence="2" type="ORF">R8Z52_03010</name>
</gene>
<accession>A0ABZ0QCR6</accession>
<feature type="transmembrane region" description="Helical" evidence="1">
    <location>
        <begin position="148"/>
        <end position="168"/>
    </location>
</feature>
<proteinExistence type="predicted"/>